<dbReference type="Gene3D" id="3.40.50.300">
    <property type="entry name" value="P-loop containing nucleotide triphosphate hydrolases"/>
    <property type="match status" value="1"/>
</dbReference>
<dbReference type="InterPro" id="IPR027417">
    <property type="entry name" value="P-loop_NTPase"/>
</dbReference>
<dbReference type="Pfam" id="PF00005">
    <property type="entry name" value="ABC_tran"/>
    <property type="match status" value="1"/>
</dbReference>
<dbReference type="InterPro" id="IPR003593">
    <property type="entry name" value="AAA+_ATPase"/>
</dbReference>
<dbReference type="GO" id="GO:0016887">
    <property type="term" value="F:ATP hydrolysis activity"/>
    <property type="evidence" value="ECO:0007669"/>
    <property type="project" value="InterPro"/>
</dbReference>
<feature type="compositionally biased region" description="Low complexity" evidence="3">
    <location>
        <begin position="346"/>
        <end position="358"/>
    </location>
</feature>
<feature type="region of interest" description="Disordered" evidence="3">
    <location>
        <begin position="346"/>
        <end position="386"/>
    </location>
</feature>
<evidence type="ECO:0000313" key="6">
    <source>
        <dbReference type="Proteomes" id="UP000194218"/>
    </source>
</evidence>
<feature type="compositionally biased region" description="Pro residues" evidence="3">
    <location>
        <begin position="359"/>
        <end position="386"/>
    </location>
</feature>
<dbReference type="KEGG" id="smao:CAG99_26975"/>
<dbReference type="InterPro" id="IPR003439">
    <property type="entry name" value="ABC_transporter-like_ATP-bd"/>
</dbReference>
<dbReference type="SMART" id="SM00382">
    <property type="entry name" value="AAA"/>
    <property type="match status" value="1"/>
</dbReference>
<dbReference type="PROSITE" id="PS50893">
    <property type="entry name" value="ABC_TRANSPORTER_2"/>
    <property type="match status" value="1"/>
</dbReference>
<keyword evidence="1" id="KW-0547">Nucleotide-binding</keyword>
<protein>
    <submittedName>
        <fullName evidence="5">ABC transporter</fullName>
    </submittedName>
</protein>
<accession>A0A1W7D5W2</accession>
<evidence type="ECO:0000256" key="3">
    <source>
        <dbReference type="SAM" id="MobiDB-lite"/>
    </source>
</evidence>
<dbReference type="CDD" id="cd03214">
    <property type="entry name" value="ABC_Iron-Siderophores_B12_Hemin"/>
    <property type="match status" value="1"/>
</dbReference>
<feature type="domain" description="ABC transporter" evidence="4">
    <location>
        <begin position="9"/>
        <end position="251"/>
    </location>
</feature>
<keyword evidence="2" id="KW-0067">ATP-binding</keyword>
<dbReference type="AlphaFoldDB" id="A0A1W7D5W2"/>
<keyword evidence="6" id="KW-1185">Reference proteome</keyword>
<reference evidence="5 6" key="1">
    <citation type="submission" date="2017-05" db="EMBL/GenBank/DDBJ databases">
        <title>Complete genome sequence of Streptomyces sp. SCSIO 03032 revealed the diverse biosynthetic pathways for its bioactive secondary metabolites.</title>
        <authorList>
            <person name="Ma L."/>
            <person name="Zhu Y."/>
            <person name="Zhang W."/>
            <person name="Zhang G."/>
            <person name="Tian X."/>
            <person name="Zhang S."/>
            <person name="Zhang C."/>
        </authorList>
    </citation>
    <scope>NUCLEOTIDE SEQUENCE [LARGE SCALE GENOMIC DNA]</scope>
    <source>
        <strain evidence="5 6">SCSIO 03032</strain>
    </source>
</reference>
<dbReference type="EMBL" id="CP021121">
    <property type="protein sequence ID" value="ARQ71990.1"/>
    <property type="molecule type" value="Genomic_DNA"/>
</dbReference>
<dbReference type="SUPFAM" id="SSF52540">
    <property type="entry name" value="P-loop containing nucleoside triphosphate hydrolases"/>
    <property type="match status" value="1"/>
</dbReference>
<dbReference type="PANTHER" id="PTHR42794">
    <property type="entry name" value="HEMIN IMPORT ATP-BINDING PROTEIN HMUV"/>
    <property type="match status" value="1"/>
</dbReference>
<organism evidence="5 6">
    <name type="scientific">Streptomyces marincola</name>
    <dbReference type="NCBI Taxonomy" id="2878388"/>
    <lineage>
        <taxon>Bacteria</taxon>
        <taxon>Bacillati</taxon>
        <taxon>Actinomycetota</taxon>
        <taxon>Actinomycetes</taxon>
        <taxon>Kitasatosporales</taxon>
        <taxon>Streptomycetaceae</taxon>
        <taxon>Streptomyces</taxon>
    </lineage>
</organism>
<evidence type="ECO:0000313" key="5">
    <source>
        <dbReference type="EMBL" id="ARQ71990.1"/>
    </source>
</evidence>
<dbReference type="PANTHER" id="PTHR42794:SF2">
    <property type="entry name" value="ABC TRANSPORTER ATP-BINDING PROTEIN"/>
    <property type="match status" value="1"/>
</dbReference>
<name>A0A1W7D5W2_9ACTN</name>
<gene>
    <name evidence="5" type="ORF">CAG99_26975</name>
</gene>
<proteinExistence type="predicted"/>
<evidence type="ECO:0000259" key="4">
    <source>
        <dbReference type="PROSITE" id="PS50893"/>
    </source>
</evidence>
<evidence type="ECO:0000256" key="2">
    <source>
        <dbReference type="ARBA" id="ARBA00022840"/>
    </source>
</evidence>
<sequence length="386" mass="40000">MSAEPRPALQAVAVSAGYRRRRRRPGTAVLRDVHLTASPGELIALLGPNGVGKSTLLRTLAGAQPPLAGRVLLDGRDMAALSPRQRARRLAVTLTEPVDVGLMSVDAVVALGRLPHRSWLGRGGPGDRAAVGRALAEAGVEELRHRPLGALSDGERQRVMVARALAQEPAVLVLDEPTAFLDAARRIEFAAMLTRLTASTGAAIVLSTHDLGFALRRADQVWLAGPDGTVTAGAPEELAYGGAIARAFAGDNMAFDDAAATIVVADGGVPGGSVRVAAEGRLRQWAEHAVRRAGWVPEPDGSRGLVLRVEAGAPCRWWLGSARAPAAERAGGAGFGALVAHLRARAAAPPPGAGRRPAAAPPPPGPHRLPDGPFPGRPPDPQESTT</sequence>
<dbReference type="RefSeq" id="WP_107485933.1">
    <property type="nucleotide sequence ID" value="NZ_CP021121.1"/>
</dbReference>
<dbReference type="OrthoDB" id="3579586at2"/>
<dbReference type="Proteomes" id="UP000194218">
    <property type="component" value="Chromosome"/>
</dbReference>
<dbReference type="GO" id="GO:0005524">
    <property type="term" value="F:ATP binding"/>
    <property type="evidence" value="ECO:0007669"/>
    <property type="project" value="UniProtKB-KW"/>
</dbReference>
<evidence type="ECO:0000256" key="1">
    <source>
        <dbReference type="ARBA" id="ARBA00022741"/>
    </source>
</evidence>